<proteinExistence type="predicted"/>
<reference evidence="2" key="1">
    <citation type="submission" date="2021-02" db="EMBL/GenBank/DDBJ databases">
        <authorList>
            <person name="Dougan E. K."/>
            <person name="Rhodes N."/>
            <person name="Thang M."/>
            <person name="Chan C."/>
        </authorList>
    </citation>
    <scope>NUCLEOTIDE SEQUENCE</scope>
</reference>
<organism evidence="2 3">
    <name type="scientific">Symbiodinium natans</name>
    <dbReference type="NCBI Taxonomy" id="878477"/>
    <lineage>
        <taxon>Eukaryota</taxon>
        <taxon>Sar</taxon>
        <taxon>Alveolata</taxon>
        <taxon>Dinophyceae</taxon>
        <taxon>Suessiales</taxon>
        <taxon>Symbiodiniaceae</taxon>
        <taxon>Symbiodinium</taxon>
    </lineage>
</organism>
<feature type="transmembrane region" description="Helical" evidence="1">
    <location>
        <begin position="29"/>
        <end position="46"/>
    </location>
</feature>
<accession>A0A812TM54</accession>
<keyword evidence="1" id="KW-1133">Transmembrane helix</keyword>
<feature type="transmembrane region" description="Helical" evidence="1">
    <location>
        <begin position="90"/>
        <end position="110"/>
    </location>
</feature>
<dbReference type="SUPFAM" id="SSF103473">
    <property type="entry name" value="MFS general substrate transporter"/>
    <property type="match status" value="1"/>
</dbReference>
<protein>
    <submittedName>
        <fullName evidence="2">ProP protein</fullName>
    </submittedName>
</protein>
<dbReference type="OrthoDB" id="445554at2759"/>
<dbReference type="AlphaFoldDB" id="A0A812TM54"/>
<keyword evidence="1" id="KW-0472">Membrane</keyword>
<dbReference type="InterPro" id="IPR036259">
    <property type="entry name" value="MFS_trans_sf"/>
</dbReference>
<evidence type="ECO:0000313" key="2">
    <source>
        <dbReference type="EMBL" id="CAE7542331.1"/>
    </source>
</evidence>
<keyword evidence="1" id="KW-0812">Transmembrane</keyword>
<evidence type="ECO:0000313" key="3">
    <source>
        <dbReference type="Proteomes" id="UP000604046"/>
    </source>
</evidence>
<keyword evidence="3" id="KW-1185">Reference proteome</keyword>
<dbReference type="EMBL" id="CAJNDS010002605">
    <property type="protein sequence ID" value="CAE7542331.1"/>
    <property type="molecule type" value="Genomic_DNA"/>
</dbReference>
<feature type="transmembrane region" description="Helical" evidence="1">
    <location>
        <begin position="53"/>
        <end position="78"/>
    </location>
</feature>
<sequence length="193" mass="20611">MRGMVALLFFLVPFLNDLCCRIEPMGMMLFGSSGLTVTGFLVFAAISSATENLLLVSILVLGLVYGIMVGLTGSHMYIFVADLFPTSVRALGFGVSFNLAFAILGGARSGDLAVGMQGRRKHILLYQLSATCHNLQQSCCGMPTLLSDHRSALTRASQLSPHMSLQALQDSGHSGVRCPANIVQDEGPHIHKG</sequence>
<dbReference type="Proteomes" id="UP000604046">
    <property type="component" value="Unassembled WGS sequence"/>
</dbReference>
<evidence type="ECO:0000256" key="1">
    <source>
        <dbReference type="SAM" id="Phobius"/>
    </source>
</evidence>
<gene>
    <name evidence="2" type="primary">proP</name>
    <name evidence="2" type="ORF">SNAT2548_LOCUS30408</name>
</gene>
<comment type="caution">
    <text evidence="2">The sequence shown here is derived from an EMBL/GenBank/DDBJ whole genome shotgun (WGS) entry which is preliminary data.</text>
</comment>
<name>A0A812TM54_9DINO</name>